<dbReference type="Proteomes" id="UP000626109">
    <property type="component" value="Unassembled WGS sequence"/>
</dbReference>
<dbReference type="AlphaFoldDB" id="A0A813KJX2"/>
<accession>A0A813KJX2</accession>
<protein>
    <submittedName>
        <fullName evidence="2">Uncharacterized protein</fullName>
    </submittedName>
</protein>
<feature type="non-terminal residue" evidence="2">
    <location>
        <position position="1"/>
    </location>
</feature>
<gene>
    <name evidence="2" type="ORF">PGLA2088_LOCUS34146</name>
</gene>
<evidence type="ECO:0000313" key="3">
    <source>
        <dbReference type="Proteomes" id="UP000626109"/>
    </source>
</evidence>
<name>A0A813KJX2_POLGL</name>
<comment type="caution">
    <text evidence="2">The sequence shown here is derived from an EMBL/GenBank/DDBJ whole genome shotgun (WGS) entry which is preliminary data.</text>
</comment>
<sequence>EAEQRAMWAWIRDFHKEYNDDWFTRNMPRLRDQFRPVFIAELKSMKAKVAGATGEATQQASAGADLLDFAGGQPTPAPPAVPARAQDAGGDLLSLGLDLSPPATSAPSSATGDLFSLALDAPQASDPFATGGPLDAMLGGSAPAPTGSSAAFGLDDVLGGLSSGPPPGGNSSGLFDLDFGAPSSAGPVLAMAAAPTQQIDPLLQFQQSTYASMGQMPTPAAAPKEPNLLDFDLM</sequence>
<evidence type="ECO:0000256" key="1">
    <source>
        <dbReference type="SAM" id="MobiDB-lite"/>
    </source>
</evidence>
<organism evidence="2 3">
    <name type="scientific">Polarella glacialis</name>
    <name type="common">Dinoflagellate</name>
    <dbReference type="NCBI Taxonomy" id="89957"/>
    <lineage>
        <taxon>Eukaryota</taxon>
        <taxon>Sar</taxon>
        <taxon>Alveolata</taxon>
        <taxon>Dinophyceae</taxon>
        <taxon>Suessiales</taxon>
        <taxon>Suessiaceae</taxon>
        <taxon>Polarella</taxon>
    </lineage>
</organism>
<feature type="region of interest" description="Disordered" evidence="1">
    <location>
        <begin position="215"/>
        <end position="234"/>
    </location>
</feature>
<dbReference type="EMBL" id="CAJNNW010031193">
    <property type="protein sequence ID" value="CAE8706386.1"/>
    <property type="molecule type" value="Genomic_DNA"/>
</dbReference>
<reference evidence="2" key="1">
    <citation type="submission" date="2021-02" db="EMBL/GenBank/DDBJ databases">
        <authorList>
            <person name="Dougan E. K."/>
            <person name="Rhodes N."/>
            <person name="Thang M."/>
            <person name="Chan C."/>
        </authorList>
    </citation>
    <scope>NUCLEOTIDE SEQUENCE</scope>
</reference>
<evidence type="ECO:0000313" key="2">
    <source>
        <dbReference type="EMBL" id="CAE8706386.1"/>
    </source>
</evidence>
<proteinExistence type="predicted"/>